<reference evidence="2 3" key="1">
    <citation type="submission" date="2016-10" db="EMBL/GenBank/DDBJ databases">
        <authorList>
            <person name="de Groot N.N."/>
        </authorList>
    </citation>
    <scope>NUCLEOTIDE SEQUENCE [LARGE SCALE GENOMIC DNA]</scope>
    <source>
        <strain evidence="2 3">DSM 27842</strain>
    </source>
</reference>
<dbReference type="InterPro" id="IPR013108">
    <property type="entry name" value="Amidohydro_3"/>
</dbReference>
<dbReference type="InterPro" id="IPR052349">
    <property type="entry name" value="Metallo-hydrolase_Enzymes"/>
</dbReference>
<evidence type="ECO:0000313" key="3">
    <source>
        <dbReference type="Proteomes" id="UP000198893"/>
    </source>
</evidence>
<evidence type="ECO:0000259" key="1">
    <source>
        <dbReference type="Pfam" id="PF07969"/>
    </source>
</evidence>
<dbReference type="EMBL" id="FODS01000007">
    <property type="protein sequence ID" value="SEO59262.1"/>
    <property type="molecule type" value="Genomic_DNA"/>
</dbReference>
<dbReference type="AlphaFoldDB" id="A0A1H8QYF6"/>
<accession>A0A1H8QYF6</accession>
<dbReference type="Gene3D" id="2.30.40.10">
    <property type="entry name" value="Urease, subunit C, domain 1"/>
    <property type="match status" value="1"/>
</dbReference>
<name>A0A1H8QYF6_9RHOB</name>
<keyword evidence="3" id="KW-1185">Reference proteome</keyword>
<dbReference type="RefSeq" id="WP_175483195.1">
    <property type="nucleotide sequence ID" value="NZ_FODS01000007.1"/>
</dbReference>
<dbReference type="InterPro" id="IPR011059">
    <property type="entry name" value="Metal-dep_hydrolase_composite"/>
</dbReference>
<dbReference type="PANTHER" id="PTHR32027:SF0">
    <property type="entry name" value="CYTOSINE DEAMINASE"/>
    <property type="match status" value="1"/>
</dbReference>
<dbReference type="PANTHER" id="PTHR32027">
    <property type="entry name" value="CYTOSINE DEAMINASE"/>
    <property type="match status" value="1"/>
</dbReference>
<protein>
    <submittedName>
        <fullName evidence="2">Cytosine deaminase</fullName>
    </submittedName>
</protein>
<feature type="domain" description="Amidohydrolase 3" evidence="1">
    <location>
        <begin position="194"/>
        <end position="360"/>
    </location>
</feature>
<gene>
    <name evidence="2" type="ORF">SAMN04490248_107103</name>
</gene>
<dbReference type="Gene3D" id="3.20.20.140">
    <property type="entry name" value="Metal-dependent hydrolases"/>
    <property type="match status" value="1"/>
</dbReference>
<sequence length="405" mass="42473">MTATLRDIRLPLALLGAQHGFDGVEAQGCLRGDALFREGRLVGMTRAAPTPQGGRILLPRLVEVHCHLDKCHTAGRLDAAGGDLAHAIERTRRDKDNWTGADLRARALTGLEEARAAGCALIRSHVDWGDTAAPPLAWHVLQEVAAELPDMTLQLSALTGVDKMADPGFAAAVAGNIPQGQSLGCFVLDHANVDAGLRNVFAQAAARGLALDFHVDEGLSPDLNGLERIADVALGTGHEGPVLCGHACSLIHRGGAEFARIADKLAGAGIAVALLPMTNLYLQGRGTGTPTARGITKAQELVAAGVRVTIGTDNVRDAFCPVGRHDPMRALELAVLAAHLDPPFGRWLPAVTTDAARALGHAPIPLSGARVDDLLLTEARDLAALIAGAPRARLTAASLRREDRR</sequence>
<dbReference type="InterPro" id="IPR032466">
    <property type="entry name" value="Metal_Hydrolase"/>
</dbReference>
<dbReference type="SUPFAM" id="SSF51556">
    <property type="entry name" value="Metallo-dependent hydrolases"/>
    <property type="match status" value="1"/>
</dbReference>
<dbReference type="Pfam" id="PF07969">
    <property type="entry name" value="Amidohydro_3"/>
    <property type="match status" value="1"/>
</dbReference>
<dbReference type="GO" id="GO:0006209">
    <property type="term" value="P:cytosine catabolic process"/>
    <property type="evidence" value="ECO:0007669"/>
    <property type="project" value="TreeGrafter"/>
</dbReference>
<proteinExistence type="predicted"/>
<dbReference type="GO" id="GO:0004131">
    <property type="term" value="F:cytosine deaminase activity"/>
    <property type="evidence" value="ECO:0007669"/>
    <property type="project" value="TreeGrafter"/>
</dbReference>
<dbReference type="GO" id="GO:0035888">
    <property type="term" value="F:isoguanine deaminase activity"/>
    <property type="evidence" value="ECO:0007669"/>
    <property type="project" value="TreeGrafter"/>
</dbReference>
<dbReference type="Proteomes" id="UP000198893">
    <property type="component" value="Unassembled WGS sequence"/>
</dbReference>
<dbReference type="STRING" id="569882.SAMN04490248_107103"/>
<organism evidence="2 3">
    <name type="scientific">Salinihabitans flavidus</name>
    <dbReference type="NCBI Taxonomy" id="569882"/>
    <lineage>
        <taxon>Bacteria</taxon>
        <taxon>Pseudomonadati</taxon>
        <taxon>Pseudomonadota</taxon>
        <taxon>Alphaproteobacteria</taxon>
        <taxon>Rhodobacterales</taxon>
        <taxon>Roseobacteraceae</taxon>
        <taxon>Salinihabitans</taxon>
    </lineage>
</organism>
<evidence type="ECO:0000313" key="2">
    <source>
        <dbReference type="EMBL" id="SEO59262.1"/>
    </source>
</evidence>